<feature type="transmembrane region" description="Helical" evidence="1">
    <location>
        <begin position="245"/>
        <end position="266"/>
    </location>
</feature>
<dbReference type="PANTHER" id="PTHR23526:SF2">
    <property type="entry name" value="MAJOR FACILITATOR SUPERFAMILY (MFS) PROFILE DOMAIN-CONTAINING PROTEIN"/>
    <property type="match status" value="1"/>
</dbReference>
<gene>
    <name evidence="2" type="ORF">J2Z62_000161</name>
</gene>
<feature type="transmembrane region" description="Helical" evidence="1">
    <location>
        <begin position="83"/>
        <end position="103"/>
    </location>
</feature>
<feature type="transmembrane region" description="Helical" evidence="1">
    <location>
        <begin position="12"/>
        <end position="35"/>
    </location>
</feature>
<feature type="transmembrane region" description="Helical" evidence="1">
    <location>
        <begin position="158"/>
        <end position="178"/>
    </location>
</feature>
<feature type="transmembrane region" description="Helical" evidence="1">
    <location>
        <begin position="351"/>
        <end position="377"/>
    </location>
</feature>
<feature type="transmembrane region" description="Helical" evidence="1">
    <location>
        <begin position="115"/>
        <end position="137"/>
    </location>
</feature>
<feature type="transmembrane region" description="Helical" evidence="1">
    <location>
        <begin position="389"/>
        <end position="408"/>
    </location>
</feature>
<evidence type="ECO:0000313" key="2">
    <source>
        <dbReference type="EMBL" id="MDQ0513723.1"/>
    </source>
</evidence>
<accession>A0ABU0LYF3</accession>
<evidence type="ECO:0000256" key="1">
    <source>
        <dbReference type="SAM" id="Phobius"/>
    </source>
</evidence>
<dbReference type="CDD" id="cd06174">
    <property type="entry name" value="MFS"/>
    <property type="match status" value="1"/>
</dbReference>
<feature type="transmembrane region" description="Helical" evidence="1">
    <location>
        <begin position="198"/>
        <end position="220"/>
    </location>
</feature>
<dbReference type="RefSeq" id="WP_256547577.1">
    <property type="nucleotide sequence ID" value="NZ_CP101809.1"/>
</dbReference>
<protein>
    <submittedName>
        <fullName evidence="2">MFS family permease</fullName>
    </submittedName>
</protein>
<dbReference type="Proteomes" id="UP001240643">
    <property type="component" value="Unassembled WGS sequence"/>
</dbReference>
<sequence length="481" mass="54061">MSLFARIKALGLKRFLAILFLAAADVFVIAAPYYLKSLIPNLQLYLGVKEADISLMTSIIGWVTLLTQLPGGWLADKFSSRKLLILAVVITGFVTYWFGTLILCSDRINEQSLRAQYFLIFAVWGVSSTLIFWSPLIKLISQQTDKQNQGFIYGLQGSLNGVVGLIFVFLIGIIVTSVSTRYVTVDNVTSEVRYVIPFAVYVYIFGTILIGIGIGVYFFIAEKKSNEKSSISLKELFLVMQDWKVWALSFFILGMYMFQSTFAYYLNQMLVNTINFPVIALTVIGGIRLYGLRFFVSAWVSKWSDRLGSITLALILALFLGLILTVIFIFLPGVEGTGLMIYVQYSPVAKIVVAVFMVCLFFISSVLSWIMVTLRYAQVAEIQRPKNSYGAVTAVMSFIGFSSDAWFYQLAGSIQANPLYKVTDANNNEHTSQGGYQIIIAIGIAVSMLGLLAGFLVWYSNYRVMKTHNLRYFRWRELNNV</sequence>
<keyword evidence="1" id="KW-0812">Transmembrane</keyword>
<dbReference type="SUPFAM" id="SSF103473">
    <property type="entry name" value="MFS general substrate transporter"/>
    <property type="match status" value="1"/>
</dbReference>
<dbReference type="EMBL" id="JAUSWO010000001">
    <property type="protein sequence ID" value="MDQ0513723.1"/>
    <property type="molecule type" value="Genomic_DNA"/>
</dbReference>
<feature type="transmembrane region" description="Helical" evidence="1">
    <location>
        <begin position="55"/>
        <end position="76"/>
    </location>
</feature>
<keyword evidence="3" id="KW-1185">Reference proteome</keyword>
<feature type="transmembrane region" description="Helical" evidence="1">
    <location>
        <begin position="312"/>
        <end position="331"/>
    </location>
</feature>
<feature type="transmembrane region" description="Helical" evidence="1">
    <location>
        <begin position="278"/>
        <end position="300"/>
    </location>
</feature>
<proteinExistence type="predicted"/>
<dbReference type="InterPro" id="IPR052528">
    <property type="entry name" value="Sugar_transport-like"/>
</dbReference>
<reference evidence="2" key="1">
    <citation type="submission" date="2023-07" db="EMBL/GenBank/DDBJ databases">
        <title>Genomic Encyclopedia of Type Strains, Phase IV (KMG-IV): sequencing the most valuable type-strain genomes for metagenomic binning, comparative biology and taxonomic classification.</title>
        <authorList>
            <person name="Goeker M."/>
        </authorList>
    </citation>
    <scope>NUCLEOTIDE SEQUENCE [LARGE SCALE GENOMIC DNA]</scope>
    <source>
        <strain evidence="2">DSM 21204</strain>
    </source>
</reference>
<dbReference type="InterPro" id="IPR011701">
    <property type="entry name" value="MFS"/>
</dbReference>
<dbReference type="Pfam" id="PF07690">
    <property type="entry name" value="MFS_1"/>
    <property type="match status" value="1"/>
</dbReference>
<comment type="caution">
    <text evidence="2">The sequence shown here is derived from an EMBL/GenBank/DDBJ whole genome shotgun (WGS) entry which is preliminary data.</text>
</comment>
<feature type="transmembrane region" description="Helical" evidence="1">
    <location>
        <begin position="436"/>
        <end position="459"/>
    </location>
</feature>
<keyword evidence="1" id="KW-1133">Transmembrane helix</keyword>
<keyword evidence="1" id="KW-0472">Membrane</keyword>
<organism evidence="2 3">
    <name type="scientific">Mycoplasmoides fastidiosum</name>
    <dbReference type="NCBI Taxonomy" id="92758"/>
    <lineage>
        <taxon>Bacteria</taxon>
        <taxon>Bacillati</taxon>
        <taxon>Mycoplasmatota</taxon>
        <taxon>Mycoplasmoidales</taxon>
        <taxon>Mycoplasmoidaceae</taxon>
        <taxon>Mycoplasmoides</taxon>
    </lineage>
</organism>
<dbReference type="Gene3D" id="1.20.1250.20">
    <property type="entry name" value="MFS general substrate transporter like domains"/>
    <property type="match status" value="1"/>
</dbReference>
<name>A0ABU0LYF3_9BACT</name>
<evidence type="ECO:0000313" key="3">
    <source>
        <dbReference type="Proteomes" id="UP001240643"/>
    </source>
</evidence>
<dbReference type="PANTHER" id="PTHR23526">
    <property type="entry name" value="INTEGRAL MEMBRANE TRANSPORT PROTEIN-RELATED"/>
    <property type="match status" value="1"/>
</dbReference>
<dbReference type="InterPro" id="IPR036259">
    <property type="entry name" value="MFS_trans_sf"/>
</dbReference>